<dbReference type="Proteomes" id="UP000242642">
    <property type="component" value="Unassembled WGS sequence"/>
</dbReference>
<sequence>MNLKIKKSHKYLIICTAIFWVYFYLLGEKDSCSVILQQPKSCELTTEMLSSITMHTNIKPDGASLSATSTKKIFLCDIKKKLLNDNYWKNTYYFFFNQNNLLINYGKSGGIPLYIHAINIEFPETFSTSRGLTTYPEEPILQLGETGEPPQFRLDPNVLERAHAALKHLSCKVFN</sequence>
<dbReference type="AlphaFoldDB" id="A0A1I0FH89"/>
<organism evidence="1 2">
    <name type="scientific">Thorsellia anophelis DSM 18579</name>
    <dbReference type="NCBI Taxonomy" id="1123402"/>
    <lineage>
        <taxon>Bacteria</taxon>
        <taxon>Pseudomonadati</taxon>
        <taxon>Pseudomonadota</taxon>
        <taxon>Gammaproteobacteria</taxon>
        <taxon>Enterobacterales</taxon>
        <taxon>Thorselliaceae</taxon>
        <taxon>Thorsellia</taxon>
    </lineage>
</organism>
<gene>
    <name evidence="1" type="ORF">SAMN02583745_02761</name>
</gene>
<reference evidence="2" key="1">
    <citation type="submission" date="2016-10" db="EMBL/GenBank/DDBJ databases">
        <authorList>
            <person name="Varghese N."/>
            <person name="Submissions S."/>
        </authorList>
    </citation>
    <scope>NUCLEOTIDE SEQUENCE [LARGE SCALE GENOMIC DNA]</scope>
    <source>
        <strain evidence="2">DSM 18579</strain>
    </source>
</reference>
<dbReference type="EMBL" id="FOHV01000041">
    <property type="protein sequence ID" value="SET57328.1"/>
    <property type="molecule type" value="Genomic_DNA"/>
</dbReference>
<accession>A0A1I0FH89</accession>
<name>A0A1I0FH89_9GAMM</name>
<evidence type="ECO:0000313" key="2">
    <source>
        <dbReference type="Proteomes" id="UP000242642"/>
    </source>
</evidence>
<keyword evidence="2" id="KW-1185">Reference proteome</keyword>
<protein>
    <submittedName>
        <fullName evidence="1">Uncharacterized protein</fullName>
    </submittedName>
</protein>
<dbReference type="RefSeq" id="WP_093322316.1">
    <property type="nucleotide sequence ID" value="NZ_FOHV01000041.1"/>
</dbReference>
<evidence type="ECO:0000313" key="1">
    <source>
        <dbReference type="EMBL" id="SET57328.1"/>
    </source>
</evidence>
<dbReference type="STRING" id="1123402.SAMN02583745_02761"/>
<proteinExistence type="predicted"/>